<dbReference type="Proteomes" id="UP000093366">
    <property type="component" value="Unassembled WGS sequence"/>
</dbReference>
<comment type="caution">
    <text evidence="1">The sequence shown here is derived from an EMBL/GenBank/DDBJ whole genome shotgun (WGS) entry which is preliminary data.</text>
</comment>
<sequence>MSHVYQPYNILSGGFSEEKISENHYSVEYEGNPNLERQKTIDFTLLRAAVIAQKAGAPSFQSSRIDAKTTRVHSQYGTSEFTNTALYLELLKTSVTPKKSGCWAAHFKVGKAREDIRFIHDTASCIEELKTKLELTDDQIFREK</sequence>
<dbReference type="OrthoDB" id="6121148at2"/>
<dbReference type="EMBL" id="MAUJ01000003">
    <property type="protein sequence ID" value="OCQ21289.1"/>
    <property type="molecule type" value="Genomic_DNA"/>
</dbReference>
<gene>
    <name evidence="1" type="ORF">A7985_11735</name>
</gene>
<evidence type="ECO:0000313" key="2">
    <source>
        <dbReference type="Proteomes" id="UP000093366"/>
    </source>
</evidence>
<evidence type="ECO:0000313" key="1">
    <source>
        <dbReference type="EMBL" id="OCQ21289.1"/>
    </source>
</evidence>
<name>A0A1C0TQQ9_9GAMM</name>
<reference evidence="2" key="1">
    <citation type="submission" date="2016-07" db="EMBL/GenBank/DDBJ databases">
        <authorList>
            <person name="Florea S."/>
            <person name="Webb J.S."/>
            <person name="Jaromczyk J."/>
            <person name="Schardl C.L."/>
        </authorList>
    </citation>
    <scope>NUCLEOTIDE SEQUENCE [LARGE SCALE GENOMIC DNA]</scope>
    <source>
        <strain evidence="2">IPB1</strain>
    </source>
</reference>
<accession>A0A1C0TQQ9</accession>
<proteinExistence type="predicted"/>
<organism evidence="1 2">
    <name type="scientific">Pseudoalteromonas luteoviolacea</name>
    <dbReference type="NCBI Taxonomy" id="43657"/>
    <lineage>
        <taxon>Bacteria</taxon>
        <taxon>Pseudomonadati</taxon>
        <taxon>Pseudomonadota</taxon>
        <taxon>Gammaproteobacteria</taxon>
        <taxon>Alteromonadales</taxon>
        <taxon>Pseudoalteromonadaceae</taxon>
        <taxon>Pseudoalteromonas</taxon>
    </lineage>
</organism>
<dbReference type="NCBIfam" id="NF047637">
    <property type="entry name" value="lipo_CC0125"/>
    <property type="match status" value="1"/>
</dbReference>
<protein>
    <submittedName>
        <fullName evidence="1">Uncharacterized protein</fullName>
    </submittedName>
</protein>
<dbReference type="AlphaFoldDB" id="A0A1C0TQQ9"/>